<evidence type="ECO:0000256" key="4">
    <source>
        <dbReference type="ARBA" id="ARBA00022547"/>
    </source>
</evidence>
<keyword evidence="5 14" id="KW-0812">Transmembrane</keyword>
<dbReference type="CDD" id="cd00310">
    <property type="entry name" value="ATP-synt_Fo_a_6"/>
    <property type="match status" value="1"/>
</dbReference>
<sequence length="226" mass="24774">MHLNLFDQFKCPEILFIPTFTLALLISPLFLRNKTNLLENRSTALLSWALKLTSKNFMSQLSTAGQKWTNLLTGLFLLILSSNLLGLLPYTFSTTSQLSTNMALAFPLWLGTVLVGAFSKPNISIAHLLPEGAPMTLAPMLILIESVSLLIRPIALGVRLTANITAGHLLIHMISSSTMELINSLTPLSSITLALLITLTFLEIAVACIQAYVFTLLLSLYLEENT</sequence>
<comment type="catalytic activity">
    <reaction evidence="11">
        <text>H(+)(in) = H(+)(out)</text>
        <dbReference type="Rhea" id="RHEA:34979"/>
        <dbReference type="ChEBI" id="CHEBI:15378"/>
    </reaction>
</comment>
<name>A9X4F7_9SAUR</name>
<comment type="subunit">
    <text evidence="12">Component of the ATP synthase complex composed at least of ATP5F1A/subunit alpha, ATP5F1B/subunit beta, ATP5MC1/subunit c (homooctomer), MT-ATP6/subunit a, MT-ATP8/subunit 8, ATP5ME/subunit e, ATP5MF/subunit f, ATP5MG/subunit g, ATP5MK/subunit k, ATP5MJ/subunit j, ATP5F1C/subunit gamma, ATP5F1D/subunit delta, ATP5F1E/subunit epsilon, ATP5PF/subunit F6, ATP5PB/subunit b, ATP5PD/subunit d, ATP5PO/subunit OSCP. ATP synthase complex consists of a soluble F(1) head domain (subunits alpha(3) and beta(3)) - the catalytic core - and a membrane F(0) domain - the membrane proton channel (subunits c, a, 8, e, f, g, k and j). These two domains are linked by a central stalk (subunits gamma, delta, and epsilon) rotating inside the F1 region and a stationary peripheral stalk (subunits F6, b, d, and OSCP). Interacts with DNAJC30; interaction is direct.</text>
</comment>
<keyword evidence="9 14" id="KW-0472">Membrane</keyword>
<dbReference type="PRINTS" id="PR00123">
    <property type="entry name" value="ATPASEA"/>
</dbReference>
<dbReference type="InterPro" id="IPR023011">
    <property type="entry name" value="ATP_synth_F0_asu_AS"/>
</dbReference>
<dbReference type="NCBIfam" id="TIGR01131">
    <property type="entry name" value="ATP_synt_6_or_A"/>
    <property type="match status" value="1"/>
</dbReference>
<dbReference type="AlphaFoldDB" id="A9X4F7"/>
<evidence type="ECO:0000313" key="15">
    <source>
        <dbReference type="EMBL" id="ABC55922.1"/>
    </source>
</evidence>
<dbReference type="SUPFAM" id="SSF81336">
    <property type="entry name" value="F1F0 ATP synthase subunit A"/>
    <property type="match status" value="1"/>
</dbReference>
<dbReference type="PANTHER" id="PTHR11410:SF0">
    <property type="entry name" value="ATP SYNTHASE SUBUNIT A"/>
    <property type="match status" value="1"/>
</dbReference>
<protein>
    <recommendedName>
        <fullName evidence="13">ATP synthase subunit a</fullName>
    </recommendedName>
</protein>
<dbReference type="RefSeq" id="YP_001648388.1">
    <property type="nucleotide sequence ID" value="NC_010196.1"/>
</dbReference>
<keyword evidence="4" id="KW-0138">CF(0)</keyword>
<feature type="transmembrane region" description="Helical" evidence="14">
    <location>
        <begin position="68"/>
        <end position="92"/>
    </location>
</feature>
<comment type="subcellular location">
    <subcellularLocation>
        <location evidence="1">Membrane</location>
        <topology evidence="1">Multi-pass membrane protein</topology>
    </subcellularLocation>
    <subcellularLocation>
        <location evidence="13">Mitochondrion inner membrane</location>
        <topology evidence="13">Multi-pass membrane protein</topology>
    </subcellularLocation>
</comment>
<evidence type="ECO:0000256" key="10">
    <source>
        <dbReference type="ARBA" id="ARBA00023310"/>
    </source>
</evidence>
<dbReference type="InterPro" id="IPR045083">
    <property type="entry name" value="ATP_synth_F0_asu_bact/mt"/>
</dbReference>
<dbReference type="PANTHER" id="PTHR11410">
    <property type="entry name" value="ATP SYNTHASE SUBUNIT A"/>
    <property type="match status" value="1"/>
</dbReference>
<evidence type="ECO:0000256" key="1">
    <source>
        <dbReference type="ARBA" id="ARBA00004141"/>
    </source>
</evidence>
<evidence type="ECO:0000256" key="7">
    <source>
        <dbReference type="ARBA" id="ARBA00022989"/>
    </source>
</evidence>
<dbReference type="GO" id="GO:0005743">
    <property type="term" value="C:mitochondrial inner membrane"/>
    <property type="evidence" value="ECO:0007669"/>
    <property type="project" value="UniProtKB-SubCell"/>
</dbReference>
<reference evidence="15" key="1">
    <citation type="journal article" date="2008" name="BMC Genomics">
        <title>Evolution of the mitochondrial genome in snakes: gene rearrangements and phylogenetic relationships.</title>
        <authorList>
            <person name="Yan J."/>
            <person name="Li H."/>
            <person name="Zhou K."/>
        </authorList>
    </citation>
    <scope>NUCLEOTIDE SEQUENCE</scope>
</reference>
<evidence type="ECO:0000256" key="14">
    <source>
        <dbReference type="SAM" id="Phobius"/>
    </source>
</evidence>
<evidence type="ECO:0000256" key="8">
    <source>
        <dbReference type="ARBA" id="ARBA00023065"/>
    </source>
</evidence>
<evidence type="ECO:0000256" key="2">
    <source>
        <dbReference type="ARBA" id="ARBA00006810"/>
    </source>
</evidence>
<evidence type="ECO:0000256" key="11">
    <source>
        <dbReference type="ARBA" id="ARBA00024169"/>
    </source>
</evidence>
<organism evidence="15">
    <name type="scientific">Indotyphlops braminus</name>
    <name type="common">Brahminy blind snake</name>
    <dbReference type="NCBI Taxonomy" id="51846"/>
    <lineage>
        <taxon>Eukaryota</taxon>
        <taxon>Metazoa</taxon>
        <taxon>Chordata</taxon>
        <taxon>Craniata</taxon>
        <taxon>Vertebrata</taxon>
        <taxon>Euteleostomi</taxon>
        <taxon>Lepidosauria</taxon>
        <taxon>Squamata</taxon>
        <taxon>Bifurcata</taxon>
        <taxon>Unidentata</taxon>
        <taxon>Episquamata</taxon>
        <taxon>Toxicofera</taxon>
        <taxon>Serpentes</taxon>
        <taxon>Typhlopoidea</taxon>
        <taxon>Typhlopidae</taxon>
        <taxon>Indotyphlops</taxon>
    </lineage>
</organism>
<evidence type="ECO:0000256" key="3">
    <source>
        <dbReference type="ARBA" id="ARBA00022448"/>
    </source>
</evidence>
<evidence type="ECO:0000256" key="9">
    <source>
        <dbReference type="ARBA" id="ARBA00023136"/>
    </source>
</evidence>
<evidence type="ECO:0000256" key="13">
    <source>
        <dbReference type="RuleBase" id="RU004450"/>
    </source>
</evidence>
<feature type="transmembrane region" description="Helical" evidence="14">
    <location>
        <begin position="98"/>
        <end position="118"/>
    </location>
</feature>
<dbReference type="GO" id="GO:0046933">
    <property type="term" value="F:proton-transporting ATP synthase activity, rotational mechanism"/>
    <property type="evidence" value="ECO:0007669"/>
    <property type="project" value="TreeGrafter"/>
</dbReference>
<keyword evidence="15" id="KW-0496">Mitochondrion</keyword>
<evidence type="ECO:0000256" key="6">
    <source>
        <dbReference type="ARBA" id="ARBA00022781"/>
    </source>
</evidence>
<keyword evidence="10" id="KW-0066">ATP synthesis</keyword>
<dbReference type="PROSITE" id="PS00449">
    <property type="entry name" value="ATPASE_A"/>
    <property type="match status" value="1"/>
</dbReference>
<comment type="similarity">
    <text evidence="2">Belongs to the ATPase A chain family.</text>
</comment>
<keyword evidence="7 14" id="KW-1133">Transmembrane helix</keyword>
<geneLocation type="mitochondrion" evidence="15"/>
<keyword evidence="3" id="KW-0813">Transport</keyword>
<dbReference type="Gene3D" id="1.20.120.220">
    <property type="entry name" value="ATP synthase, F0 complex, subunit A"/>
    <property type="match status" value="1"/>
</dbReference>
<dbReference type="InterPro" id="IPR035908">
    <property type="entry name" value="F0_ATP_A_sf"/>
</dbReference>
<feature type="transmembrane region" description="Helical" evidence="14">
    <location>
        <begin position="14"/>
        <end position="31"/>
    </location>
</feature>
<evidence type="ECO:0000256" key="12">
    <source>
        <dbReference type="ARBA" id="ARBA00063051"/>
    </source>
</evidence>
<dbReference type="GeneID" id="5846226"/>
<feature type="transmembrane region" description="Helical" evidence="14">
    <location>
        <begin position="192"/>
        <end position="222"/>
    </location>
</feature>
<keyword evidence="8" id="KW-0406">Ion transport</keyword>
<dbReference type="Pfam" id="PF00119">
    <property type="entry name" value="ATP-synt_A"/>
    <property type="match status" value="1"/>
</dbReference>
<dbReference type="CTD" id="4508"/>
<gene>
    <name evidence="15" type="primary">ATP6</name>
</gene>
<proteinExistence type="inferred from homology"/>
<dbReference type="GO" id="GO:0045259">
    <property type="term" value="C:proton-transporting ATP synthase complex"/>
    <property type="evidence" value="ECO:0007669"/>
    <property type="project" value="UniProtKB-KW"/>
</dbReference>
<keyword evidence="6" id="KW-0375">Hydrogen ion transport</keyword>
<dbReference type="InterPro" id="IPR000568">
    <property type="entry name" value="ATP_synth_F0_asu"/>
</dbReference>
<evidence type="ECO:0000256" key="5">
    <source>
        <dbReference type="ARBA" id="ARBA00022692"/>
    </source>
</evidence>
<accession>A9X4F7</accession>
<dbReference type="EMBL" id="DQ343649">
    <property type="protein sequence ID" value="ABC55922.1"/>
    <property type="molecule type" value="Genomic_DNA"/>
</dbReference>